<feature type="compositionally biased region" description="Low complexity" evidence="1">
    <location>
        <begin position="165"/>
        <end position="181"/>
    </location>
</feature>
<dbReference type="GO" id="GO:0006338">
    <property type="term" value="P:chromatin remodeling"/>
    <property type="evidence" value="ECO:0007669"/>
    <property type="project" value="InterPro"/>
</dbReference>
<gene>
    <name evidence="2" type="ORF">D9758_014437</name>
</gene>
<protein>
    <submittedName>
        <fullName evidence="2">Uncharacterized protein</fullName>
    </submittedName>
</protein>
<feature type="compositionally biased region" description="Basic and acidic residues" evidence="1">
    <location>
        <begin position="10"/>
        <end position="19"/>
    </location>
</feature>
<keyword evidence="3" id="KW-1185">Reference proteome</keyword>
<dbReference type="InterPro" id="IPR006939">
    <property type="entry name" value="SNF5"/>
</dbReference>
<organism evidence="2 3">
    <name type="scientific">Tetrapyrgos nigripes</name>
    <dbReference type="NCBI Taxonomy" id="182062"/>
    <lineage>
        <taxon>Eukaryota</taxon>
        <taxon>Fungi</taxon>
        <taxon>Dikarya</taxon>
        <taxon>Basidiomycota</taxon>
        <taxon>Agaricomycotina</taxon>
        <taxon>Agaricomycetes</taxon>
        <taxon>Agaricomycetidae</taxon>
        <taxon>Agaricales</taxon>
        <taxon>Marasmiineae</taxon>
        <taxon>Marasmiaceae</taxon>
        <taxon>Tetrapyrgos</taxon>
    </lineage>
</organism>
<reference evidence="2 3" key="1">
    <citation type="journal article" date="2020" name="ISME J.">
        <title>Uncovering the hidden diversity of litter-decomposition mechanisms in mushroom-forming fungi.</title>
        <authorList>
            <person name="Floudas D."/>
            <person name="Bentzer J."/>
            <person name="Ahren D."/>
            <person name="Johansson T."/>
            <person name="Persson P."/>
            <person name="Tunlid A."/>
        </authorList>
    </citation>
    <scope>NUCLEOTIDE SEQUENCE [LARGE SCALE GENOMIC DNA]</scope>
    <source>
        <strain evidence="2 3">CBS 291.85</strain>
    </source>
</reference>
<sequence>MKTQTQEEPEPQKNEKDTTQKQNGIVMDCDWMMRVEDDHADDDKKGVEEVPECRVILSMNVQIVTHHFPDHIEWDLFSPLTPGEFAKPLCSDLGLGGEAIPLVAMWHRRDVIEWGVVNLNLGATGIGNELGRPIQTLIVHQKTRPQTPDLAAYQKTNHPYYLEHSTSSRPSRPGKSSKSSTQPRTLLSTWHEYAEAEDWFRTGLRGLWGRVGGGREGGRRR</sequence>
<dbReference type="Proteomes" id="UP000559256">
    <property type="component" value="Unassembled WGS sequence"/>
</dbReference>
<feature type="region of interest" description="Disordered" evidence="1">
    <location>
        <begin position="1"/>
        <end position="23"/>
    </location>
</feature>
<evidence type="ECO:0000313" key="2">
    <source>
        <dbReference type="EMBL" id="KAF5330250.1"/>
    </source>
</evidence>
<name>A0A8H5FAX6_9AGAR</name>
<dbReference type="GO" id="GO:0000228">
    <property type="term" value="C:nuclear chromosome"/>
    <property type="evidence" value="ECO:0007669"/>
    <property type="project" value="InterPro"/>
</dbReference>
<evidence type="ECO:0000313" key="3">
    <source>
        <dbReference type="Proteomes" id="UP000559256"/>
    </source>
</evidence>
<accession>A0A8H5FAX6</accession>
<dbReference type="Pfam" id="PF04855">
    <property type="entry name" value="SNF5"/>
    <property type="match status" value="1"/>
</dbReference>
<dbReference type="AlphaFoldDB" id="A0A8H5FAX6"/>
<comment type="caution">
    <text evidence="2">The sequence shown here is derived from an EMBL/GenBank/DDBJ whole genome shotgun (WGS) entry which is preliminary data.</text>
</comment>
<proteinExistence type="predicted"/>
<dbReference type="EMBL" id="JAACJM010000331">
    <property type="protein sequence ID" value="KAF5330250.1"/>
    <property type="molecule type" value="Genomic_DNA"/>
</dbReference>
<feature type="region of interest" description="Disordered" evidence="1">
    <location>
        <begin position="162"/>
        <end position="185"/>
    </location>
</feature>
<dbReference type="OrthoDB" id="10258327at2759"/>
<evidence type="ECO:0000256" key="1">
    <source>
        <dbReference type="SAM" id="MobiDB-lite"/>
    </source>
</evidence>